<protein>
    <submittedName>
        <fullName evidence="4">Oxoglutarate/iron-dependent dioxygenase</fullName>
    </submittedName>
</protein>
<dbReference type="PANTHER" id="PTHR47991">
    <property type="entry name" value="OXOGLUTARATE/IRON-DEPENDENT DIOXYGENASE"/>
    <property type="match status" value="1"/>
</dbReference>
<accession>A0A2U1L4J8</accession>
<dbReference type="EMBL" id="PKPP01011583">
    <property type="protein sequence ID" value="PWA43884.1"/>
    <property type="molecule type" value="Genomic_DNA"/>
</dbReference>
<dbReference type="Proteomes" id="UP000245207">
    <property type="component" value="Unassembled WGS sequence"/>
</dbReference>
<dbReference type="GO" id="GO:0051213">
    <property type="term" value="F:dioxygenase activity"/>
    <property type="evidence" value="ECO:0007669"/>
    <property type="project" value="UniProtKB-KW"/>
</dbReference>
<sequence>MNSIISSRDTLEAYSRELKNIAIKTLLYIAKALRMESKDMIVLFEEGMQAMRMNYYPPCPQPEQVIGLTPHSDAGGITFLLELNEVPGLQIRKDGIWIPVKPLPNAFIVNIGDTLEIVTNGQYKSVEHRAIVNSKKERLSIATFLSPKLDGDLGPAPSLITPKTPPKFTRVTVVDFFKNLFSRELIKKTNLEQYYV</sequence>
<dbReference type="InterPro" id="IPR027443">
    <property type="entry name" value="IPNS-like_sf"/>
</dbReference>
<dbReference type="STRING" id="35608.A0A2U1L4J8"/>
<keyword evidence="4" id="KW-0560">Oxidoreductase</keyword>
<comment type="caution">
    <text evidence="4">The sequence shown here is derived from an EMBL/GenBank/DDBJ whole genome shotgun (WGS) entry which is preliminary data.</text>
</comment>
<evidence type="ECO:0000313" key="4">
    <source>
        <dbReference type="EMBL" id="PWA43884.1"/>
    </source>
</evidence>
<dbReference type="SUPFAM" id="SSF51197">
    <property type="entry name" value="Clavaminate synthase-like"/>
    <property type="match status" value="1"/>
</dbReference>
<dbReference type="Gene3D" id="2.60.120.330">
    <property type="entry name" value="B-lactam Antibiotic, Isopenicillin N Synthase, Chain"/>
    <property type="match status" value="1"/>
</dbReference>
<keyword evidence="2" id="KW-0408">Iron</keyword>
<dbReference type="PROSITE" id="PS51471">
    <property type="entry name" value="FE2OG_OXY"/>
    <property type="match status" value="1"/>
</dbReference>
<dbReference type="InterPro" id="IPR044861">
    <property type="entry name" value="IPNS-like_FE2OG_OXY"/>
</dbReference>
<organism evidence="4 5">
    <name type="scientific">Artemisia annua</name>
    <name type="common">Sweet wormwood</name>
    <dbReference type="NCBI Taxonomy" id="35608"/>
    <lineage>
        <taxon>Eukaryota</taxon>
        <taxon>Viridiplantae</taxon>
        <taxon>Streptophyta</taxon>
        <taxon>Embryophyta</taxon>
        <taxon>Tracheophyta</taxon>
        <taxon>Spermatophyta</taxon>
        <taxon>Magnoliopsida</taxon>
        <taxon>eudicotyledons</taxon>
        <taxon>Gunneridae</taxon>
        <taxon>Pentapetalae</taxon>
        <taxon>asterids</taxon>
        <taxon>campanulids</taxon>
        <taxon>Asterales</taxon>
        <taxon>Asteraceae</taxon>
        <taxon>Asteroideae</taxon>
        <taxon>Anthemideae</taxon>
        <taxon>Artemisiinae</taxon>
        <taxon>Artemisia</taxon>
    </lineage>
</organism>
<evidence type="ECO:0000313" key="5">
    <source>
        <dbReference type="Proteomes" id="UP000245207"/>
    </source>
</evidence>
<feature type="domain" description="Fe2OG dioxygenase" evidence="3">
    <location>
        <begin position="47"/>
        <end position="147"/>
    </location>
</feature>
<proteinExistence type="predicted"/>
<dbReference type="GO" id="GO:0046872">
    <property type="term" value="F:metal ion binding"/>
    <property type="evidence" value="ECO:0007669"/>
    <property type="project" value="UniProtKB-KW"/>
</dbReference>
<dbReference type="AlphaFoldDB" id="A0A2U1L4J8"/>
<evidence type="ECO:0000256" key="1">
    <source>
        <dbReference type="ARBA" id="ARBA00022723"/>
    </source>
</evidence>
<evidence type="ECO:0000259" key="3">
    <source>
        <dbReference type="PROSITE" id="PS51471"/>
    </source>
</evidence>
<evidence type="ECO:0000256" key="2">
    <source>
        <dbReference type="ARBA" id="ARBA00023004"/>
    </source>
</evidence>
<keyword evidence="5" id="KW-1185">Reference proteome</keyword>
<dbReference type="Pfam" id="PF03171">
    <property type="entry name" value="2OG-FeII_Oxy"/>
    <property type="match status" value="1"/>
</dbReference>
<reference evidence="4 5" key="1">
    <citation type="journal article" date="2018" name="Mol. Plant">
        <title>The genome of Artemisia annua provides insight into the evolution of Asteraceae family and artemisinin biosynthesis.</title>
        <authorList>
            <person name="Shen Q."/>
            <person name="Zhang L."/>
            <person name="Liao Z."/>
            <person name="Wang S."/>
            <person name="Yan T."/>
            <person name="Shi P."/>
            <person name="Liu M."/>
            <person name="Fu X."/>
            <person name="Pan Q."/>
            <person name="Wang Y."/>
            <person name="Lv Z."/>
            <person name="Lu X."/>
            <person name="Zhang F."/>
            <person name="Jiang W."/>
            <person name="Ma Y."/>
            <person name="Chen M."/>
            <person name="Hao X."/>
            <person name="Li L."/>
            <person name="Tang Y."/>
            <person name="Lv G."/>
            <person name="Zhou Y."/>
            <person name="Sun X."/>
            <person name="Brodelius P.E."/>
            <person name="Rose J.K.C."/>
            <person name="Tang K."/>
        </authorList>
    </citation>
    <scope>NUCLEOTIDE SEQUENCE [LARGE SCALE GENOMIC DNA]</scope>
    <source>
        <strain evidence="5">cv. Huhao1</strain>
        <tissue evidence="4">Leaf</tissue>
    </source>
</reference>
<dbReference type="InterPro" id="IPR050295">
    <property type="entry name" value="Plant_2OG-oxidoreductases"/>
</dbReference>
<dbReference type="OrthoDB" id="288590at2759"/>
<keyword evidence="4" id="KW-0223">Dioxygenase</keyword>
<gene>
    <name evidence="4" type="ORF">CTI12_AA530250</name>
</gene>
<keyword evidence="1" id="KW-0479">Metal-binding</keyword>
<dbReference type="InterPro" id="IPR005123">
    <property type="entry name" value="Oxoglu/Fe-dep_dioxygenase_dom"/>
</dbReference>
<name>A0A2U1L4J8_ARTAN</name>